<evidence type="ECO:0000256" key="1">
    <source>
        <dbReference type="ARBA" id="ARBA00006499"/>
    </source>
</evidence>
<name>A0A3B1AFA2_9ZZZZ</name>
<proteinExistence type="inferred from homology"/>
<accession>A0A3B1AFA2</accession>
<keyword evidence="2" id="KW-0378">Hydrolase</keyword>
<evidence type="ECO:0000259" key="3">
    <source>
        <dbReference type="Pfam" id="PF02230"/>
    </source>
</evidence>
<dbReference type="CDD" id="cd00741">
    <property type="entry name" value="Lipase"/>
    <property type="match status" value="1"/>
</dbReference>
<evidence type="ECO:0000256" key="2">
    <source>
        <dbReference type="ARBA" id="ARBA00022801"/>
    </source>
</evidence>
<protein>
    <submittedName>
        <fullName evidence="4">Phospholipase/carboxylesterase family protein</fullName>
    </submittedName>
</protein>
<gene>
    <name evidence="4" type="ORF">MNBD_GAMMA21-2602</name>
</gene>
<organism evidence="4">
    <name type="scientific">hydrothermal vent metagenome</name>
    <dbReference type="NCBI Taxonomy" id="652676"/>
    <lineage>
        <taxon>unclassified sequences</taxon>
        <taxon>metagenomes</taxon>
        <taxon>ecological metagenomes</taxon>
    </lineage>
</organism>
<dbReference type="PANTHER" id="PTHR10655:SF17">
    <property type="entry name" value="LYSOPHOSPHOLIPASE-LIKE PROTEIN 1"/>
    <property type="match status" value="1"/>
</dbReference>
<sequence length="223" mass="24334">MSEANLLPAVILGADKPEYSIIWLHGLGADGHDFEPIAADLDFPAKSRTRFIFPHAPSQAVTVNAGHVMPAWYDIFAISEDAHEDDAGIRKTEKKIAALIEQEIKSGVAANNIVLAGFSQGGAMALHTALRFPQSLAGILALSTYLPLNASLAAERSVENQDIPIMMMHGDYDPVVPIKLAQISKQVLFELGWSVQWQTYPMEHSVCPDQIDDISKWFATVLA</sequence>
<dbReference type="PANTHER" id="PTHR10655">
    <property type="entry name" value="LYSOPHOSPHOLIPASE-RELATED"/>
    <property type="match status" value="1"/>
</dbReference>
<dbReference type="InterPro" id="IPR029058">
    <property type="entry name" value="AB_hydrolase_fold"/>
</dbReference>
<dbReference type="Gene3D" id="3.40.50.1820">
    <property type="entry name" value="alpha/beta hydrolase"/>
    <property type="match status" value="1"/>
</dbReference>
<feature type="domain" description="Phospholipase/carboxylesterase/thioesterase" evidence="3">
    <location>
        <begin position="8"/>
        <end position="220"/>
    </location>
</feature>
<dbReference type="Pfam" id="PF02230">
    <property type="entry name" value="Abhydrolase_2"/>
    <property type="match status" value="1"/>
</dbReference>
<dbReference type="SUPFAM" id="SSF53474">
    <property type="entry name" value="alpha/beta-Hydrolases"/>
    <property type="match status" value="1"/>
</dbReference>
<dbReference type="EMBL" id="UOFR01000057">
    <property type="protein sequence ID" value="VAW98147.1"/>
    <property type="molecule type" value="Genomic_DNA"/>
</dbReference>
<dbReference type="InterPro" id="IPR003140">
    <property type="entry name" value="PLipase/COase/thioEstase"/>
</dbReference>
<dbReference type="GO" id="GO:0016787">
    <property type="term" value="F:hydrolase activity"/>
    <property type="evidence" value="ECO:0007669"/>
    <property type="project" value="UniProtKB-KW"/>
</dbReference>
<evidence type="ECO:0000313" key="4">
    <source>
        <dbReference type="EMBL" id="VAW98147.1"/>
    </source>
</evidence>
<reference evidence="4" key="1">
    <citation type="submission" date="2018-06" db="EMBL/GenBank/DDBJ databases">
        <authorList>
            <person name="Zhirakovskaya E."/>
        </authorList>
    </citation>
    <scope>NUCLEOTIDE SEQUENCE</scope>
</reference>
<comment type="similarity">
    <text evidence="1">Belongs to the AB hydrolase superfamily. AB hydrolase 2 family.</text>
</comment>
<dbReference type="InterPro" id="IPR050565">
    <property type="entry name" value="LYPA1-2/EST-like"/>
</dbReference>
<dbReference type="AlphaFoldDB" id="A0A3B1AFA2"/>